<proteinExistence type="predicted"/>
<gene>
    <name evidence="1" type="ORF">LCGC14_2223060</name>
</gene>
<comment type="caution">
    <text evidence="1">The sequence shown here is derived from an EMBL/GenBank/DDBJ whole genome shotgun (WGS) entry which is preliminary data.</text>
</comment>
<organism evidence="1">
    <name type="scientific">marine sediment metagenome</name>
    <dbReference type="NCBI Taxonomy" id="412755"/>
    <lineage>
        <taxon>unclassified sequences</taxon>
        <taxon>metagenomes</taxon>
        <taxon>ecological metagenomes</taxon>
    </lineage>
</organism>
<evidence type="ECO:0000313" key="1">
    <source>
        <dbReference type="EMBL" id="KKL58667.1"/>
    </source>
</evidence>
<protein>
    <submittedName>
        <fullName evidence="1">Uncharacterized protein</fullName>
    </submittedName>
</protein>
<name>A0A0F9G5W2_9ZZZZ</name>
<reference evidence="1" key="1">
    <citation type="journal article" date="2015" name="Nature">
        <title>Complex archaea that bridge the gap between prokaryotes and eukaryotes.</title>
        <authorList>
            <person name="Spang A."/>
            <person name="Saw J.H."/>
            <person name="Jorgensen S.L."/>
            <person name="Zaremba-Niedzwiedzka K."/>
            <person name="Martijn J."/>
            <person name="Lind A.E."/>
            <person name="van Eijk R."/>
            <person name="Schleper C."/>
            <person name="Guy L."/>
            <person name="Ettema T.J."/>
        </authorList>
    </citation>
    <scope>NUCLEOTIDE SEQUENCE</scope>
</reference>
<dbReference type="EMBL" id="LAZR01029742">
    <property type="protein sequence ID" value="KKL58667.1"/>
    <property type="molecule type" value="Genomic_DNA"/>
</dbReference>
<accession>A0A0F9G5W2</accession>
<dbReference type="AlphaFoldDB" id="A0A0F9G5W2"/>
<sequence length="87" mass="10054">MRKWFKIRYSRGSGHITLWVEGYAITGGHSDASCLGTYDAVDLNDAVKQYMEQHPNIVDWDRFGKGRHAIWACEIFDNETDARRVYG</sequence>